<evidence type="ECO:0000313" key="1">
    <source>
        <dbReference type="EMBL" id="SAL38388.1"/>
    </source>
</evidence>
<name>A0A158H240_9BURK</name>
<comment type="caution">
    <text evidence="1">The sequence shown here is derived from an EMBL/GenBank/DDBJ whole genome shotgun (WGS) entry which is preliminary data.</text>
</comment>
<accession>A0A158H240</accession>
<dbReference type="AlphaFoldDB" id="A0A158H240"/>
<keyword evidence="2" id="KW-1185">Reference proteome</keyword>
<dbReference type="RefSeq" id="WP_061146153.1">
    <property type="nucleotide sequence ID" value="NZ_FCOM02000004.1"/>
</dbReference>
<organism evidence="1 2">
    <name type="scientific">Caballeronia arvi</name>
    <dbReference type="NCBI Taxonomy" id="1777135"/>
    <lineage>
        <taxon>Bacteria</taxon>
        <taxon>Pseudomonadati</taxon>
        <taxon>Pseudomonadota</taxon>
        <taxon>Betaproteobacteria</taxon>
        <taxon>Burkholderiales</taxon>
        <taxon>Burkholderiaceae</taxon>
        <taxon>Caballeronia</taxon>
    </lineage>
</organism>
<protein>
    <submittedName>
        <fullName evidence="1">Uncharacterized protein</fullName>
    </submittedName>
</protein>
<evidence type="ECO:0000313" key="2">
    <source>
        <dbReference type="Proteomes" id="UP000055019"/>
    </source>
</evidence>
<sequence length="363" mass="39621">MLTARWHSFQQGSLRIAAYNRKRHEAVDRDIEFARRPIALLAHSYVTALGCEKGAARVVAGESALRFQPVRGIGLPVSHSSVIAQAPERLNGEKRRTRANALPLNDDDLLELFGKLISALEPQLSALRSLVVLPVQMVVSGNEFPLDVAGQWERAWASFGLGRYVLNEHSTEAGTMVLDAWLDETDRSRRERVALFVNVQLRDAPPEGSAEVATALLVAWPELLPRIGLKPTNWLHRPVRGLDAPDNKSLETALTWGRVASINNAHIWTCGLDTNSHLSLSAMQEHQNEKNNAEATGAIDAADIEKKLRSLTDIDTALGDAGHASSWLACALAAEAARDTSAPQLIATRDLTGTTYSVVRSTN</sequence>
<dbReference type="Proteomes" id="UP000055019">
    <property type="component" value="Unassembled WGS sequence"/>
</dbReference>
<dbReference type="EMBL" id="FCOM02000004">
    <property type="protein sequence ID" value="SAL38388.1"/>
    <property type="molecule type" value="Genomic_DNA"/>
</dbReference>
<reference evidence="1" key="1">
    <citation type="submission" date="2016-01" db="EMBL/GenBank/DDBJ databases">
        <authorList>
            <person name="Peeters C."/>
        </authorList>
    </citation>
    <scope>NUCLEOTIDE SEQUENCE [LARGE SCALE GENOMIC DNA]</scope>
    <source>
        <strain evidence="1">LMG 29317</strain>
    </source>
</reference>
<dbReference type="OrthoDB" id="8964452at2"/>
<gene>
    <name evidence="1" type="ORF">AWB74_01528</name>
</gene>
<proteinExistence type="predicted"/>